<evidence type="ECO:0000313" key="2">
    <source>
        <dbReference type="Proteomes" id="UP001370490"/>
    </source>
</evidence>
<reference evidence="1 2" key="1">
    <citation type="submission" date="2023-12" db="EMBL/GenBank/DDBJ databases">
        <title>A high-quality genome assembly for Dillenia turbinata (Dilleniales).</title>
        <authorList>
            <person name="Chanderbali A."/>
        </authorList>
    </citation>
    <scope>NUCLEOTIDE SEQUENCE [LARGE SCALE GENOMIC DNA]</scope>
    <source>
        <strain evidence="1">LSX21</strain>
        <tissue evidence="1">Leaf</tissue>
    </source>
</reference>
<organism evidence="1 2">
    <name type="scientific">Dillenia turbinata</name>
    <dbReference type="NCBI Taxonomy" id="194707"/>
    <lineage>
        <taxon>Eukaryota</taxon>
        <taxon>Viridiplantae</taxon>
        <taxon>Streptophyta</taxon>
        <taxon>Embryophyta</taxon>
        <taxon>Tracheophyta</taxon>
        <taxon>Spermatophyta</taxon>
        <taxon>Magnoliopsida</taxon>
        <taxon>eudicotyledons</taxon>
        <taxon>Gunneridae</taxon>
        <taxon>Pentapetalae</taxon>
        <taxon>Dilleniales</taxon>
        <taxon>Dilleniaceae</taxon>
        <taxon>Dillenia</taxon>
    </lineage>
</organism>
<dbReference type="EMBL" id="JBAMMX010000011">
    <property type="protein sequence ID" value="KAK6931672.1"/>
    <property type="molecule type" value="Genomic_DNA"/>
</dbReference>
<gene>
    <name evidence="1" type="ORF">RJ641_003465</name>
</gene>
<dbReference type="AlphaFoldDB" id="A0AAN8VLH6"/>
<sequence>MTLRVGVVLKEKLLRFVFCVFAAIARTVDHLSKSAKVIKLVNNLMKAPEIAITMKEFNKEMTKEMVSDLVDNALDLEDIEVETEEEIEKILSELASETAA</sequence>
<keyword evidence="2" id="KW-1185">Reference proteome</keyword>
<dbReference type="Pfam" id="PF03357">
    <property type="entry name" value="Snf7"/>
    <property type="match status" value="1"/>
</dbReference>
<comment type="caution">
    <text evidence="1">The sequence shown here is derived from an EMBL/GenBank/DDBJ whole genome shotgun (WGS) entry which is preliminary data.</text>
</comment>
<dbReference type="Gene3D" id="6.10.140.1230">
    <property type="match status" value="1"/>
</dbReference>
<dbReference type="Proteomes" id="UP001370490">
    <property type="component" value="Unassembled WGS sequence"/>
</dbReference>
<accession>A0AAN8VLH6</accession>
<dbReference type="InterPro" id="IPR005024">
    <property type="entry name" value="Snf7_fam"/>
</dbReference>
<proteinExistence type="predicted"/>
<dbReference type="PANTHER" id="PTHR10476">
    <property type="entry name" value="CHARGED MULTIVESICULAR BODY PROTEIN"/>
    <property type="match status" value="1"/>
</dbReference>
<evidence type="ECO:0000313" key="1">
    <source>
        <dbReference type="EMBL" id="KAK6931672.1"/>
    </source>
</evidence>
<dbReference type="GO" id="GO:0007034">
    <property type="term" value="P:vacuolar transport"/>
    <property type="evidence" value="ECO:0007669"/>
    <property type="project" value="InterPro"/>
</dbReference>
<protein>
    <submittedName>
        <fullName evidence="1">Snf7 family</fullName>
    </submittedName>
</protein>
<name>A0AAN8VLH6_9MAGN</name>